<dbReference type="EMBL" id="CP063137">
    <property type="protein sequence ID" value="QOU21860.1"/>
    <property type="molecule type" value="Genomic_DNA"/>
</dbReference>
<keyword evidence="3 9" id="KW-0507">mRNA processing</keyword>
<dbReference type="GO" id="GO:0000956">
    <property type="term" value="P:nuclear-transcribed mRNA catabolic process"/>
    <property type="evidence" value="ECO:0007669"/>
    <property type="project" value="UniProtKB-UniRule"/>
</dbReference>
<dbReference type="OrthoDB" id="747253at2759"/>
<feature type="compositionally biased region" description="Low complexity" evidence="10">
    <location>
        <begin position="95"/>
        <end position="118"/>
    </location>
</feature>
<evidence type="ECO:0000256" key="7">
    <source>
        <dbReference type="ARBA" id="ARBA00023242"/>
    </source>
</evidence>
<dbReference type="InterPro" id="IPR034101">
    <property type="entry name" value="Lsm4"/>
</dbReference>
<keyword evidence="8 9" id="KW-0687">Ribonucleoprotein</keyword>
<keyword evidence="15" id="KW-1185">Reference proteome</keyword>
<evidence type="ECO:0000256" key="4">
    <source>
        <dbReference type="ARBA" id="ARBA00022728"/>
    </source>
</evidence>
<dbReference type="InterPro" id="IPR001163">
    <property type="entry name" value="Sm_dom_euk/arc"/>
</dbReference>
<dbReference type="InterPro" id="IPR047575">
    <property type="entry name" value="Sm"/>
</dbReference>
<dbReference type="Proteomes" id="UP000478008">
    <property type="component" value="Unassembled WGS sequence"/>
</dbReference>
<feature type="region of interest" description="Disordered" evidence="10">
    <location>
        <begin position="89"/>
        <end position="124"/>
    </location>
</feature>
<proteinExistence type="inferred from homology"/>
<keyword evidence="5 9" id="KW-0694">RNA-binding</keyword>
<dbReference type="PROSITE" id="PS52002">
    <property type="entry name" value="SM"/>
    <property type="match status" value="1"/>
</dbReference>
<comment type="subunit">
    <text evidence="9">LSm subunits form a heteromer with a doughnut shape.</text>
</comment>
<evidence type="ECO:0000256" key="2">
    <source>
        <dbReference type="ARBA" id="ARBA00006850"/>
    </source>
</evidence>
<evidence type="ECO:0000256" key="6">
    <source>
        <dbReference type="ARBA" id="ARBA00023187"/>
    </source>
</evidence>
<reference evidence="13" key="4">
    <citation type="journal article" name="BMC Genomics">
        <title>New genome assemblies reveal patterns of domestication and adaptation across Brettanomyces (Dekkera) species.</title>
        <authorList>
            <person name="Roach M.J."/>
            <person name="Borneman A.R."/>
        </authorList>
    </citation>
    <scope>NUCLEOTIDE SEQUENCE</scope>
    <source>
        <strain evidence="13">UCD 2041</strain>
    </source>
</reference>
<dbReference type="EMBL" id="CABFWN010000001">
    <property type="protein sequence ID" value="VUG15908.1"/>
    <property type="molecule type" value="Genomic_DNA"/>
</dbReference>
<dbReference type="SMART" id="SM00651">
    <property type="entry name" value="Sm"/>
    <property type="match status" value="1"/>
</dbReference>
<evidence type="ECO:0000313" key="12">
    <source>
        <dbReference type="EMBL" id="KAF6013177.1"/>
    </source>
</evidence>
<evidence type="ECO:0000256" key="1">
    <source>
        <dbReference type="ARBA" id="ARBA00004123"/>
    </source>
</evidence>
<sequence length="124" mass="14561">MLPLFLLNSVKGQPIMVELKRGETLNGTLTNCDSWMNITMKDIVVSDAHGENFYKLKSTYVKGIHIKYITMSNDLIDKFREEQLKEREYYRHRNNGGNNYQRRGNRRNYNGNQRYGGHSNRSQA</sequence>
<dbReference type="AlphaFoldDB" id="A0A3F2Y1F4"/>
<evidence type="ECO:0000313" key="13">
    <source>
        <dbReference type="EMBL" id="QOU21860.1"/>
    </source>
</evidence>
<dbReference type="GO" id="GO:0000398">
    <property type="term" value="P:mRNA splicing, via spliceosome"/>
    <property type="evidence" value="ECO:0007669"/>
    <property type="project" value="InterPro"/>
</dbReference>
<keyword evidence="4 9" id="KW-0747">Spliceosome</keyword>
<dbReference type="STRING" id="5007.A0A3F2Y1F4"/>
<comment type="similarity">
    <text evidence="2 9">Belongs to the snRNP Sm proteins family.</text>
</comment>
<dbReference type="GO" id="GO:0097525">
    <property type="term" value="C:spliceosomal snRNP complex"/>
    <property type="evidence" value="ECO:0007669"/>
    <property type="project" value="UniProtKB-ARBA"/>
</dbReference>
<dbReference type="PANTHER" id="PTHR23338">
    <property type="entry name" value="SMALL NUCLEAR RIBONUCLEOPROTEIN SM"/>
    <property type="match status" value="1"/>
</dbReference>
<dbReference type="Pfam" id="PF01423">
    <property type="entry name" value="LSM"/>
    <property type="match status" value="1"/>
</dbReference>
<evidence type="ECO:0000256" key="10">
    <source>
        <dbReference type="SAM" id="MobiDB-lite"/>
    </source>
</evidence>
<evidence type="ECO:0000256" key="9">
    <source>
        <dbReference type="RuleBase" id="RU365049"/>
    </source>
</evidence>
<dbReference type="GO" id="GO:0003723">
    <property type="term" value="F:RNA binding"/>
    <property type="evidence" value="ECO:0007669"/>
    <property type="project" value="UniProtKB-KW"/>
</dbReference>
<dbReference type="EMBL" id="JABCYN010000022">
    <property type="protein sequence ID" value="KAF6013177.1"/>
    <property type="molecule type" value="Genomic_DNA"/>
</dbReference>
<organism evidence="14 15">
    <name type="scientific">Dekkera bruxellensis</name>
    <name type="common">Brettanomyces custersii</name>
    <dbReference type="NCBI Taxonomy" id="5007"/>
    <lineage>
        <taxon>Eukaryota</taxon>
        <taxon>Fungi</taxon>
        <taxon>Dikarya</taxon>
        <taxon>Ascomycota</taxon>
        <taxon>Saccharomycotina</taxon>
        <taxon>Pichiomycetes</taxon>
        <taxon>Pichiales</taxon>
        <taxon>Pichiaceae</taxon>
        <taxon>Brettanomyces</taxon>
    </lineage>
</organism>
<accession>A0A3F2Y1F4</accession>
<dbReference type="Gene3D" id="2.30.30.100">
    <property type="match status" value="1"/>
</dbReference>
<comment type="subcellular location">
    <subcellularLocation>
        <location evidence="1 9">Nucleus</location>
    </subcellularLocation>
</comment>
<dbReference type="GO" id="GO:0005681">
    <property type="term" value="C:spliceosomal complex"/>
    <property type="evidence" value="ECO:0007669"/>
    <property type="project" value="UniProtKB-UniRule"/>
</dbReference>
<name>A0A3F2Y1F4_DEKBR</name>
<reference evidence="14 15" key="1">
    <citation type="submission" date="2019-07" db="EMBL/GenBank/DDBJ databases">
        <authorList>
            <person name="Friedrich A."/>
            <person name="Schacherer J."/>
        </authorList>
    </citation>
    <scope>NUCLEOTIDE SEQUENCE [LARGE SCALE GENOMIC DNA]</scope>
</reference>
<dbReference type="Proteomes" id="UP000663131">
    <property type="component" value="Chromosome 9"/>
</dbReference>
<dbReference type="CDD" id="cd01723">
    <property type="entry name" value="LSm4"/>
    <property type="match status" value="1"/>
</dbReference>
<dbReference type="Proteomes" id="UP000568158">
    <property type="component" value="Unassembled WGS sequence"/>
</dbReference>
<comment type="function">
    <text evidence="9">Binds specifically to the 3'-terminal U-tract of U6 snRNA.</text>
</comment>
<evidence type="ECO:0000256" key="5">
    <source>
        <dbReference type="ARBA" id="ARBA00022884"/>
    </source>
</evidence>
<evidence type="ECO:0000256" key="8">
    <source>
        <dbReference type="ARBA" id="ARBA00023274"/>
    </source>
</evidence>
<gene>
    <name evidence="14" type="primary">lsm4</name>
    <name evidence="9" type="synonym">LSM4</name>
    <name evidence="13" type="ORF">BRETT_002024</name>
    <name evidence="14" type="ORF">DEBR0S1_02806G</name>
    <name evidence="12" type="ORF">HII12_001892</name>
</gene>
<dbReference type="InterPro" id="IPR010920">
    <property type="entry name" value="LSM_dom_sf"/>
</dbReference>
<evidence type="ECO:0000313" key="14">
    <source>
        <dbReference type="EMBL" id="VUG15908.1"/>
    </source>
</evidence>
<dbReference type="SUPFAM" id="SSF50182">
    <property type="entry name" value="Sm-like ribonucleoproteins"/>
    <property type="match status" value="1"/>
</dbReference>
<feature type="domain" description="Sm" evidence="11">
    <location>
        <begin position="2"/>
        <end position="75"/>
    </location>
</feature>
<evidence type="ECO:0000313" key="15">
    <source>
        <dbReference type="Proteomes" id="UP000478008"/>
    </source>
</evidence>
<keyword evidence="7 9" id="KW-0539">Nucleus</keyword>
<dbReference type="InterPro" id="IPR027141">
    <property type="entry name" value="LSm4/Sm_D1/D3"/>
</dbReference>
<evidence type="ECO:0000313" key="16">
    <source>
        <dbReference type="Proteomes" id="UP000568158"/>
    </source>
</evidence>
<evidence type="ECO:0000259" key="11">
    <source>
        <dbReference type="PROSITE" id="PS52002"/>
    </source>
</evidence>
<evidence type="ECO:0000256" key="3">
    <source>
        <dbReference type="ARBA" id="ARBA00022664"/>
    </source>
</evidence>
<reference evidence="13" key="3">
    <citation type="submission" date="2020-10" db="EMBL/GenBank/DDBJ databases">
        <authorList>
            <person name="Palmer J.M."/>
        </authorList>
    </citation>
    <scope>NUCLEOTIDE SEQUENCE</scope>
    <source>
        <strain evidence="13">UCD 2041</strain>
    </source>
</reference>
<protein>
    <recommendedName>
        <fullName evidence="9">LSM complex subunit LSM4</fullName>
    </recommendedName>
</protein>
<reference evidence="12 16" key="2">
    <citation type="journal article" date="2020" name="Appl. Microbiol. Biotechnol.">
        <title>Targeted gene deletion in Brettanomyces bruxellensis with an expression-free CRISPR-Cas9 system.</title>
        <authorList>
            <person name="Varela C."/>
            <person name="Bartel C."/>
            <person name="Onetto C."/>
            <person name="Borneman A."/>
        </authorList>
    </citation>
    <scope>NUCLEOTIDE SEQUENCE [LARGE SCALE GENOMIC DNA]</scope>
    <source>
        <strain evidence="12 16">AWRI1613</strain>
    </source>
</reference>
<keyword evidence="6 9" id="KW-0508">mRNA splicing</keyword>